<dbReference type="EMBL" id="SDDZ01000007">
    <property type="protein sequence ID" value="RXJ49450.1"/>
    <property type="molecule type" value="Genomic_DNA"/>
</dbReference>
<evidence type="ECO:0000256" key="4">
    <source>
        <dbReference type="ARBA" id="ARBA00022801"/>
    </source>
</evidence>
<dbReference type="Gene3D" id="3.40.50.880">
    <property type="match status" value="1"/>
</dbReference>
<comment type="caution">
    <text evidence="8">The sequence shown here is derived from an EMBL/GenBank/DDBJ whole genome shotgun (WGS) entry which is preliminary data.</text>
</comment>
<dbReference type="PANTHER" id="PTHR36175">
    <property type="entry name" value="CYANOPHYCINASE"/>
    <property type="match status" value="1"/>
</dbReference>
<reference evidence="8 9" key="1">
    <citation type="submission" date="2019-01" db="EMBL/GenBank/DDBJ databases">
        <title>Genome sequence of the Antarctic species Gelidibacter gilvus ACAM 158(T).</title>
        <authorList>
            <person name="Bowman J.P."/>
        </authorList>
    </citation>
    <scope>NUCLEOTIDE SEQUENCE [LARGE SCALE GENOMIC DNA]</scope>
    <source>
        <strain evidence="8 9">IC158</strain>
    </source>
</reference>
<proteinExistence type="inferred from homology"/>
<dbReference type="GO" id="GO:0008236">
    <property type="term" value="F:serine-type peptidase activity"/>
    <property type="evidence" value="ECO:0007669"/>
    <property type="project" value="UniProtKB-KW"/>
</dbReference>
<keyword evidence="5" id="KW-0720">Serine protease</keyword>
<organism evidence="8 9">
    <name type="scientific">Gelidibacter gilvus</name>
    <dbReference type="NCBI Taxonomy" id="59602"/>
    <lineage>
        <taxon>Bacteria</taxon>
        <taxon>Pseudomonadati</taxon>
        <taxon>Bacteroidota</taxon>
        <taxon>Flavobacteriia</taxon>
        <taxon>Flavobacteriales</taxon>
        <taxon>Flavobacteriaceae</taxon>
        <taxon>Gelidibacter</taxon>
    </lineage>
</organism>
<protein>
    <submittedName>
        <fullName evidence="8">T9SS type A sorting domain-containing protein</fullName>
    </submittedName>
</protein>
<dbReference type="InterPro" id="IPR026444">
    <property type="entry name" value="Secre_tail"/>
</dbReference>
<dbReference type="NCBIfam" id="TIGR04183">
    <property type="entry name" value="Por_Secre_tail"/>
    <property type="match status" value="1"/>
</dbReference>
<evidence type="ECO:0000256" key="2">
    <source>
        <dbReference type="ARBA" id="ARBA00022670"/>
    </source>
</evidence>
<accession>A0A4Q0XEM1</accession>
<keyword evidence="2" id="KW-0645">Protease</keyword>
<dbReference type="AlphaFoldDB" id="A0A4Q0XEM1"/>
<keyword evidence="4" id="KW-0378">Hydrolase</keyword>
<evidence type="ECO:0000256" key="6">
    <source>
        <dbReference type="SAM" id="SignalP"/>
    </source>
</evidence>
<feature type="signal peptide" evidence="6">
    <location>
        <begin position="1"/>
        <end position="17"/>
    </location>
</feature>
<dbReference type="Pfam" id="PF03575">
    <property type="entry name" value="Peptidase_S51"/>
    <property type="match status" value="1"/>
</dbReference>
<evidence type="ECO:0000256" key="3">
    <source>
        <dbReference type="ARBA" id="ARBA00022729"/>
    </source>
</evidence>
<feature type="domain" description="Secretion system C-terminal sorting" evidence="7">
    <location>
        <begin position="353"/>
        <end position="419"/>
    </location>
</feature>
<evidence type="ECO:0000256" key="1">
    <source>
        <dbReference type="ARBA" id="ARBA00006534"/>
    </source>
</evidence>
<gene>
    <name evidence="8" type="ORF">ESZ48_12615</name>
</gene>
<dbReference type="OrthoDB" id="9799980at2"/>
<evidence type="ECO:0000313" key="8">
    <source>
        <dbReference type="EMBL" id="RXJ49450.1"/>
    </source>
</evidence>
<evidence type="ECO:0000256" key="5">
    <source>
        <dbReference type="ARBA" id="ARBA00022825"/>
    </source>
</evidence>
<sequence>MKKITLLFLLSIQMLFAQNYTEYLTGNATDVTTNHKAGICLMGGAADQDDALKWFLSQTDGGDVVVLRTTGDDGYNNYFYTNLGVTINSVRTFVIEDALAAIDPYILEKVANAEAIWFAGGDQYDYVKYFKDNAMEDALNTFINTKKGVIGGTSAGMAILGSSYFTAQYGSITSPEALSNPYHARATIGYDDFLDIPFMKDVITDSHFANRDREGRMSVFMGRHTADNERRSFGIASSERTAITVDVNGKAAVYGSESAYFLQSNCVANNTPETIEKFKPFTWNRGGEAIKVYKVQGTGAGTNYFDLSDWETGSGGTWENWSVTAGVFAAVAGTNPMCGTLSTPTFENLNVEVYPNPTSDRLFLKSKTPVKSVKIYNVLGKEFSVSQLNNDMLDVSSLSSGLYILKLYSETSEQTFKFIKK</sequence>
<dbReference type="Pfam" id="PF18962">
    <property type="entry name" value="Por_Secre_tail"/>
    <property type="match status" value="1"/>
</dbReference>
<dbReference type="GO" id="GO:0006508">
    <property type="term" value="P:proteolysis"/>
    <property type="evidence" value="ECO:0007669"/>
    <property type="project" value="UniProtKB-KW"/>
</dbReference>
<name>A0A4Q0XEM1_9FLAO</name>
<keyword evidence="9" id="KW-1185">Reference proteome</keyword>
<feature type="chain" id="PRO_5020986182" evidence="6">
    <location>
        <begin position="18"/>
        <end position="421"/>
    </location>
</feature>
<dbReference type="RefSeq" id="WP_129017851.1">
    <property type="nucleotide sequence ID" value="NZ_SDDZ01000007.1"/>
</dbReference>
<dbReference type="CDD" id="cd03145">
    <property type="entry name" value="GAT1_cyanophycinase"/>
    <property type="match status" value="1"/>
</dbReference>
<dbReference type="PANTHER" id="PTHR36175:SF1">
    <property type="entry name" value="CYANOPHYCINASE"/>
    <property type="match status" value="1"/>
</dbReference>
<comment type="similarity">
    <text evidence="1">Belongs to the peptidase S51 family.</text>
</comment>
<dbReference type="SUPFAM" id="SSF52317">
    <property type="entry name" value="Class I glutamine amidotransferase-like"/>
    <property type="match status" value="1"/>
</dbReference>
<dbReference type="Proteomes" id="UP000289792">
    <property type="component" value="Unassembled WGS sequence"/>
</dbReference>
<dbReference type="InterPro" id="IPR005320">
    <property type="entry name" value="Peptidase_S51"/>
</dbReference>
<keyword evidence="3 6" id="KW-0732">Signal</keyword>
<evidence type="ECO:0000313" key="9">
    <source>
        <dbReference type="Proteomes" id="UP000289792"/>
    </source>
</evidence>
<evidence type="ECO:0000259" key="7">
    <source>
        <dbReference type="Pfam" id="PF18962"/>
    </source>
</evidence>
<dbReference type="InterPro" id="IPR029062">
    <property type="entry name" value="Class_I_gatase-like"/>
</dbReference>